<dbReference type="Pfam" id="PF03980">
    <property type="entry name" value="Nnf1"/>
    <property type="match status" value="1"/>
</dbReference>
<gene>
    <name evidence="13" type="ORF">AMAG_04848</name>
</gene>
<sequence>MCPCPSVAAFLLLWPLKSPARPTHFARLPAIAMNRDYPHSTMPDPRSTHDPAPAPQAPSLLADGPTLPLTSLLEPHDSRRSRNLVVAIDKYLAVSLDLISPANLAPIFAQLAHDQPELVEALTAQLRASVQAKATAQLAEILESRQLRARLNTLDAMVQRAQVQRRPVPTTLDTHVMTPAQIDEAVRVATKRTHAEELRAKVDELEAKVALDRRKYEMRRQRFDQLTLTAQASIDMSGPEMALANGNASDVPVPR</sequence>
<evidence type="ECO:0000256" key="11">
    <source>
        <dbReference type="SAM" id="MobiDB-lite"/>
    </source>
</evidence>
<feature type="coiled-coil region" evidence="10">
    <location>
        <begin position="188"/>
        <end position="215"/>
    </location>
</feature>
<evidence type="ECO:0000313" key="14">
    <source>
        <dbReference type="Proteomes" id="UP000054350"/>
    </source>
</evidence>
<keyword evidence="6" id="KW-0995">Kinetochore</keyword>
<evidence type="ECO:0000313" key="13">
    <source>
        <dbReference type="EMBL" id="KNE58022.1"/>
    </source>
</evidence>
<accession>A0A0L0S6A1</accession>
<keyword evidence="12" id="KW-0732">Signal</keyword>
<comment type="subcellular location">
    <subcellularLocation>
        <location evidence="2">Chromosome</location>
        <location evidence="2">Centromere</location>
        <location evidence="2">Kinetochore</location>
    </subcellularLocation>
    <subcellularLocation>
        <location evidence="1">Nucleus</location>
    </subcellularLocation>
</comment>
<dbReference type="GO" id="GO:0000444">
    <property type="term" value="C:MIS12/MIND type complex"/>
    <property type="evidence" value="ECO:0007669"/>
    <property type="project" value="InterPro"/>
</dbReference>
<dbReference type="InterPro" id="IPR007128">
    <property type="entry name" value="PMF1/Nnf1"/>
</dbReference>
<dbReference type="GO" id="GO:0051301">
    <property type="term" value="P:cell division"/>
    <property type="evidence" value="ECO:0007669"/>
    <property type="project" value="UniProtKB-KW"/>
</dbReference>
<organism evidence="13 14">
    <name type="scientific">Allomyces macrogynus (strain ATCC 38327)</name>
    <name type="common">Allomyces javanicus var. macrogynus</name>
    <dbReference type="NCBI Taxonomy" id="578462"/>
    <lineage>
        <taxon>Eukaryota</taxon>
        <taxon>Fungi</taxon>
        <taxon>Fungi incertae sedis</taxon>
        <taxon>Blastocladiomycota</taxon>
        <taxon>Blastocladiomycetes</taxon>
        <taxon>Blastocladiales</taxon>
        <taxon>Blastocladiaceae</taxon>
        <taxon>Allomyces</taxon>
    </lineage>
</organism>
<feature type="region of interest" description="Disordered" evidence="11">
    <location>
        <begin position="36"/>
        <end position="66"/>
    </location>
</feature>
<keyword evidence="5" id="KW-0498">Mitosis</keyword>
<evidence type="ECO:0000256" key="12">
    <source>
        <dbReference type="SAM" id="SignalP"/>
    </source>
</evidence>
<dbReference type="GO" id="GO:0005634">
    <property type="term" value="C:nucleus"/>
    <property type="evidence" value="ECO:0007669"/>
    <property type="project" value="UniProtKB-SubCell"/>
</dbReference>
<keyword evidence="7" id="KW-0539">Nucleus</keyword>
<evidence type="ECO:0000256" key="5">
    <source>
        <dbReference type="ARBA" id="ARBA00022776"/>
    </source>
</evidence>
<dbReference type="VEuPathDB" id="FungiDB:AMAG_04848"/>
<evidence type="ECO:0000256" key="4">
    <source>
        <dbReference type="ARBA" id="ARBA00022618"/>
    </source>
</evidence>
<evidence type="ECO:0000256" key="2">
    <source>
        <dbReference type="ARBA" id="ARBA00004629"/>
    </source>
</evidence>
<proteinExistence type="predicted"/>
<keyword evidence="10" id="KW-0175">Coiled coil</keyword>
<dbReference type="OrthoDB" id="10332509at2759"/>
<dbReference type="Proteomes" id="UP000054350">
    <property type="component" value="Unassembled WGS sequence"/>
</dbReference>
<evidence type="ECO:0000256" key="1">
    <source>
        <dbReference type="ARBA" id="ARBA00004123"/>
    </source>
</evidence>
<feature type="signal peptide" evidence="12">
    <location>
        <begin position="1"/>
        <end position="20"/>
    </location>
</feature>
<reference evidence="14" key="2">
    <citation type="submission" date="2009-11" db="EMBL/GenBank/DDBJ databases">
        <title>The Genome Sequence of Allomyces macrogynus strain ATCC 38327.</title>
        <authorList>
            <consortium name="The Broad Institute Genome Sequencing Platform"/>
            <person name="Russ C."/>
            <person name="Cuomo C."/>
            <person name="Shea T."/>
            <person name="Young S.K."/>
            <person name="Zeng Q."/>
            <person name="Koehrsen M."/>
            <person name="Haas B."/>
            <person name="Borodovsky M."/>
            <person name="Guigo R."/>
            <person name="Alvarado L."/>
            <person name="Berlin A."/>
            <person name="Borenstein D."/>
            <person name="Chen Z."/>
            <person name="Engels R."/>
            <person name="Freedman E."/>
            <person name="Gellesch M."/>
            <person name="Goldberg J."/>
            <person name="Griggs A."/>
            <person name="Gujja S."/>
            <person name="Heiman D."/>
            <person name="Hepburn T."/>
            <person name="Howarth C."/>
            <person name="Jen D."/>
            <person name="Larson L."/>
            <person name="Lewis B."/>
            <person name="Mehta T."/>
            <person name="Park D."/>
            <person name="Pearson M."/>
            <person name="Roberts A."/>
            <person name="Saif S."/>
            <person name="Shenoy N."/>
            <person name="Sisk P."/>
            <person name="Stolte C."/>
            <person name="Sykes S."/>
            <person name="Walk T."/>
            <person name="White J."/>
            <person name="Yandava C."/>
            <person name="Burger G."/>
            <person name="Gray M.W."/>
            <person name="Holland P.W.H."/>
            <person name="King N."/>
            <person name="Lang F.B.F."/>
            <person name="Roger A.J."/>
            <person name="Ruiz-Trillo I."/>
            <person name="Lander E."/>
            <person name="Nusbaum C."/>
        </authorList>
    </citation>
    <scope>NUCLEOTIDE SEQUENCE [LARGE SCALE GENOMIC DNA]</scope>
    <source>
        <strain evidence="14">ATCC 38327</strain>
    </source>
</reference>
<evidence type="ECO:0000256" key="8">
    <source>
        <dbReference type="ARBA" id="ARBA00023306"/>
    </source>
</evidence>
<name>A0A0L0S6A1_ALLM3</name>
<protein>
    <submittedName>
        <fullName evidence="13">Uncharacterized protein</fullName>
    </submittedName>
</protein>
<evidence type="ECO:0000256" key="9">
    <source>
        <dbReference type="ARBA" id="ARBA00023328"/>
    </source>
</evidence>
<keyword evidence="3" id="KW-0158">Chromosome</keyword>
<dbReference type="AlphaFoldDB" id="A0A0L0S6A1"/>
<dbReference type="EMBL" id="GG745332">
    <property type="protein sequence ID" value="KNE58022.1"/>
    <property type="molecule type" value="Genomic_DNA"/>
</dbReference>
<evidence type="ECO:0000256" key="7">
    <source>
        <dbReference type="ARBA" id="ARBA00023242"/>
    </source>
</evidence>
<evidence type="ECO:0000256" key="6">
    <source>
        <dbReference type="ARBA" id="ARBA00022838"/>
    </source>
</evidence>
<keyword evidence="9" id="KW-0137">Centromere</keyword>
<reference evidence="13 14" key="1">
    <citation type="submission" date="2009-11" db="EMBL/GenBank/DDBJ databases">
        <title>Annotation of Allomyces macrogynus ATCC 38327.</title>
        <authorList>
            <consortium name="The Broad Institute Genome Sequencing Platform"/>
            <person name="Russ C."/>
            <person name="Cuomo C."/>
            <person name="Burger G."/>
            <person name="Gray M.W."/>
            <person name="Holland P.W.H."/>
            <person name="King N."/>
            <person name="Lang F.B.F."/>
            <person name="Roger A.J."/>
            <person name="Ruiz-Trillo I."/>
            <person name="Young S.K."/>
            <person name="Zeng Q."/>
            <person name="Gargeya S."/>
            <person name="Fitzgerald M."/>
            <person name="Haas B."/>
            <person name="Abouelleil A."/>
            <person name="Alvarado L."/>
            <person name="Arachchi H.M."/>
            <person name="Berlin A."/>
            <person name="Chapman S.B."/>
            <person name="Gearin G."/>
            <person name="Goldberg J."/>
            <person name="Griggs A."/>
            <person name="Gujja S."/>
            <person name="Hansen M."/>
            <person name="Heiman D."/>
            <person name="Howarth C."/>
            <person name="Larimer J."/>
            <person name="Lui A."/>
            <person name="MacDonald P.J.P."/>
            <person name="McCowen C."/>
            <person name="Montmayeur A."/>
            <person name="Murphy C."/>
            <person name="Neiman D."/>
            <person name="Pearson M."/>
            <person name="Priest M."/>
            <person name="Roberts A."/>
            <person name="Saif S."/>
            <person name="Shea T."/>
            <person name="Sisk P."/>
            <person name="Stolte C."/>
            <person name="Sykes S."/>
            <person name="Wortman J."/>
            <person name="Nusbaum C."/>
            <person name="Birren B."/>
        </authorList>
    </citation>
    <scope>NUCLEOTIDE SEQUENCE [LARGE SCALE GENOMIC DNA]</scope>
    <source>
        <strain evidence="13 14">ATCC 38327</strain>
    </source>
</reference>
<keyword evidence="8" id="KW-0131">Cell cycle</keyword>
<feature type="chain" id="PRO_5005547670" evidence="12">
    <location>
        <begin position="21"/>
        <end position="255"/>
    </location>
</feature>
<evidence type="ECO:0000256" key="10">
    <source>
        <dbReference type="SAM" id="Coils"/>
    </source>
</evidence>
<evidence type="ECO:0000256" key="3">
    <source>
        <dbReference type="ARBA" id="ARBA00022454"/>
    </source>
</evidence>
<keyword evidence="14" id="KW-1185">Reference proteome</keyword>
<keyword evidence="4" id="KW-0132">Cell division</keyword>